<feature type="transmembrane region" description="Helical" evidence="1">
    <location>
        <begin position="6"/>
        <end position="27"/>
    </location>
</feature>
<keyword evidence="1" id="KW-0472">Membrane</keyword>
<comment type="caution">
    <text evidence="2">The sequence shown here is derived from an EMBL/GenBank/DDBJ whole genome shotgun (WGS) entry which is preliminary data.</text>
</comment>
<organism evidence="2 3">
    <name type="scientific">Intestinimonas massiliensis</name>
    <name type="common">ex Afouda et al. 2020</name>
    <dbReference type="NCBI Taxonomy" id="1673721"/>
    <lineage>
        <taxon>Bacteria</taxon>
        <taxon>Bacillati</taxon>
        <taxon>Bacillota</taxon>
        <taxon>Clostridia</taxon>
        <taxon>Eubacteriales</taxon>
        <taxon>Intestinimonas</taxon>
    </lineage>
</organism>
<name>A0AAW5JSN8_9FIRM</name>
<dbReference type="Gene3D" id="3.20.20.80">
    <property type="entry name" value="Glycosidases"/>
    <property type="match status" value="1"/>
</dbReference>
<dbReference type="Proteomes" id="UP001204562">
    <property type="component" value="Unassembled WGS sequence"/>
</dbReference>
<dbReference type="SUPFAM" id="SSF51445">
    <property type="entry name" value="(Trans)glycosidases"/>
    <property type="match status" value="1"/>
</dbReference>
<evidence type="ECO:0000313" key="3">
    <source>
        <dbReference type="Proteomes" id="UP001204562"/>
    </source>
</evidence>
<gene>
    <name evidence="2" type="ORF">NE579_16315</name>
</gene>
<reference evidence="2" key="1">
    <citation type="submission" date="2022-06" db="EMBL/GenBank/DDBJ databases">
        <title>Isolation of gut microbiota from human fecal samples.</title>
        <authorList>
            <person name="Pamer E.G."/>
            <person name="Barat B."/>
            <person name="Waligurski E."/>
            <person name="Medina S."/>
            <person name="Paddock L."/>
            <person name="Mostad J."/>
        </authorList>
    </citation>
    <scope>NUCLEOTIDE SEQUENCE</scope>
    <source>
        <strain evidence="2">DFI.9.91</strain>
    </source>
</reference>
<keyword evidence="1" id="KW-0812">Transmembrane</keyword>
<sequence length="61" mass="6656">FDAAMIFPMIVGKLVGGVTAVAAAMLLTRKEAYHFQMWQYTSKGSVDGIQGNVDMNLWFGA</sequence>
<evidence type="ECO:0000256" key="1">
    <source>
        <dbReference type="SAM" id="Phobius"/>
    </source>
</evidence>
<proteinExistence type="predicted"/>
<feature type="non-terminal residue" evidence="2">
    <location>
        <position position="1"/>
    </location>
</feature>
<dbReference type="EMBL" id="JANFYS010000211">
    <property type="protein sequence ID" value="MCQ4771982.1"/>
    <property type="molecule type" value="Genomic_DNA"/>
</dbReference>
<dbReference type="InterPro" id="IPR017853">
    <property type="entry name" value="GH"/>
</dbReference>
<accession>A0AAW5JSN8</accession>
<dbReference type="AlphaFoldDB" id="A0AAW5JSN8"/>
<keyword evidence="1" id="KW-1133">Transmembrane helix</keyword>
<protein>
    <submittedName>
        <fullName evidence="2">Uncharacterized protein</fullName>
    </submittedName>
</protein>
<evidence type="ECO:0000313" key="2">
    <source>
        <dbReference type="EMBL" id="MCQ4771982.1"/>
    </source>
</evidence>